<dbReference type="RefSeq" id="WP_353546545.1">
    <property type="nucleotide sequence ID" value="NZ_JAGKSB010000005.1"/>
</dbReference>
<gene>
    <name evidence="6" type="ORF">J5U18_05700</name>
</gene>
<evidence type="ECO:0000256" key="4">
    <source>
        <dbReference type="SAM" id="Phobius"/>
    </source>
</evidence>
<sequence>MKQVFKNLYCRWYYACVIACFLALYPFIKFAARNPKRYYRRLVRLRRYFSVTGSYLAGIRYQAKYESPIDWSRPYVICPNHTSNLDITAINYLFRQPFSFLGKVELLNNPLTGIFFRSIDIPVDRKQKIAAYRALKKAEALLQSGNSLVVFPEGGIDNSYPPKFQAFKAGAFKLAIDGKIPILPVVIHNAWDLLWDDGRKSGAKPGKVYMTVLKPVETDSLGAEDLENLSETIFQQMNTCWEQWNIRNLTKI</sequence>
<dbReference type="Proteomes" id="UP000679691">
    <property type="component" value="Unassembled WGS sequence"/>
</dbReference>
<dbReference type="PANTHER" id="PTHR10434">
    <property type="entry name" value="1-ACYL-SN-GLYCEROL-3-PHOSPHATE ACYLTRANSFERASE"/>
    <property type="match status" value="1"/>
</dbReference>
<comment type="pathway">
    <text evidence="1">Lipid metabolism.</text>
</comment>
<keyword evidence="4" id="KW-0812">Transmembrane</keyword>
<feature type="domain" description="Phospholipid/glycerol acyltransferase" evidence="5">
    <location>
        <begin position="75"/>
        <end position="190"/>
    </location>
</feature>
<keyword evidence="4" id="KW-1133">Transmembrane helix</keyword>
<accession>A0A8T4HCD7</accession>
<keyword evidence="4" id="KW-0472">Membrane</keyword>
<reference evidence="6" key="1">
    <citation type="submission" date="2021-03" db="EMBL/GenBank/DDBJ databases">
        <authorList>
            <person name="Lu T."/>
            <person name="Wang Q."/>
            <person name="Han X."/>
        </authorList>
    </citation>
    <scope>NUCLEOTIDE SEQUENCE</scope>
    <source>
        <strain evidence="6">WQ 2009</strain>
    </source>
</reference>
<keyword evidence="3 6" id="KW-0012">Acyltransferase</keyword>
<keyword evidence="7" id="KW-1185">Reference proteome</keyword>
<evidence type="ECO:0000259" key="5">
    <source>
        <dbReference type="SMART" id="SM00563"/>
    </source>
</evidence>
<dbReference type="CDD" id="cd07989">
    <property type="entry name" value="LPLAT_AGPAT-like"/>
    <property type="match status" value="1"/>
</dbReference>
<dbReference type="Pfam" id="PF01553">
    <property type="entry name" value="Acyltransferase"/>
    <property type="match status" value="1"/>
</dbReference>
<dbReference type="SUPFAM" id="SSF69593">
    <property type="entry name" value="Glycerol-3-phosphate (1)-acyltransferase"/>
    <property type="match status" value="1"/>
</dbReference>
<feature type="transmembrane region" description="Helical" evidence="4">
    <location>
        <begin position="12"/>
        <end position="32"/>
    </location>
</feature>
<evidence type="ECO:0000313" key="7">
    <source>
        <dbReference type="Proteomes" id="UP000679691"/>
    </source>
</evidence>
<evidence type="ECO:0000256" key="1">
    <source>
        <dbReference type="ARBA" id="ARBA00005189"/>
    </source>
</evidence>
<dbReference type="AlphaFoldDB" id="A0A8T4HCD7"/>
<dbReference type="PANTHER" id="PTHR10434:SF11">
    <property type="entry name" value="1-ACYL-SN-GLYCEROL-3-PHOSPHATE ACYLTRANSFERASE"/>
    <property type="match status" value="1"/>
</dbReference>
<organism evidence="6 7">
    <name type="scientific">Rhinopithecimicrobium faecis</name>
    <dbReference type="NCBI Taxonomy" id="2820698"/>
    <lineage>
        <taxon>Bacteria</taxon>
        <taxon>Pseudomonadati</taxon>
        <taxon>Bacteroidota</taxon>
        <taxon>Sphingobacteriia</taxon>
        <taxon>Sphingobacteriales</taxon>
        <taxon>Sphingobacteriaceae</taxon>
        <taxon>Rhinopithecimicrobium</taxon>
    </lineage>
</organism>
<evidence type="ECO:0000256" key="3">
    <source>
        <dbReference type="ARBA" id="ARBA00023315"/>
    </source>
</evidence>
<dbReference type="GO" id="GO:0003841">
    <property type="term" value="F:1-acylglycerol-3-phosphate O-acyltransferase activity"/>
    <property type="evidence" value="ECO:0007669"/>
    <property type="project" value="TreeGrafter"/>
</dbReference>
<protein>
    <submittedName>
        <fullName evidence="6">1-acyl-sn-glycerol-3-phosphate acyltransferase</fullName>
    </submittedName>
</protein>
<comment type="caution">
    <text evidence="6">The sequence shown here is derived from an EMBL/GenBank/DDBJ whole genome shotgun (WGS) entry which is preliminary data.</text>
</comment>
<keyword evidence="2" id="KW-0808">Transferase</keyword>
<dbReference type="InterPro" id="IPR002123">
    <property type="entry name" value="Plipid/glycerol_acylTrfase"/>
</dbReference>
<evidence type="ECO:0000256" key="2">
    <source>
        <dbReference type="ARBA" id="ARBA00022679"/>
    </source>
</evidence>
<proteinExistence type="predicted"/>
<dbReference type="GO" id="GO:0006654">
    <property type="term" value="P:phosphatidic acid biosynthetic process"/>
    <property type="evidence" value="ECO:0007669"/>
    <property type="project" value="TreeGrafter"/>
</dbReference>
<evidence type="ECO:0000313" key="6">
    <source>
        <dbReference type="EMBL" id="MBP3943057.1"/>
    </source>
</evidence>
<dbReference type="EMBL" id="JAGKSB010000005">
    <property type="protein sequence ID" value="MBP3943057.1"/>
    <property type="molecule type" value="Genomic_DNA"/>
</dbReference>
<name>A0A8T4HCD7_9SPHI</name>
<dbReference type="SMART" id="SM00563">
    <property type="entry name" value="PlsC"/>
    <property type="match status" value="1"/>
</dbReference>